<evidence type="ECO:0000313" key="3">
    <source>
        <dbReference type="Proteomes" id="UP000608890"/>
    </source>
</evidence>
<evidence type="ECO:0000256" key="1">
    <source>
        <dbReference type="SAM" id="MobiDB-lite"/>
    </source>
</evidence>
<organism evidence="2 3">
    <name type="scientific">Micromonospora sonchi</name>
    <dbReference type="NCBI Taxonomy" id="1763543"/>
    <lineage>
        <taxon>Bacteria</taxon>
        <taxon>Bacillati</taxon>
        <taxon>Actinomycetota</taxon>
        <taxon>Actinomycetes</taxon>
        <taxon>Micromonosporales</taxon>
        <taxon>Micromonosporaceae</taxon>
        <taxon>Micromonospora</taxon>
    </lineage>
</organism>
<proteinExistence type="predicted"/>
<dbReference type="AlphaFoldDB" id="A0A917TUI1"/>
<protein>
    <submittedName>
        <fullName evidence="2">Uncharacterized protein</fullName>
    </submittedName>
</protein>
<reference evidence="2" key="2">
    <citation type="submission" date="2020-09" db="EMBL/GenBank/DDBJ databases">
        <authorList>
            <person name="Sun Q."/>
            <person name="Zhou Y."/>
        </authorList>
    </citation>
    <scope>NUCLEOTIDE SEQUENCE</scope>
    <source>
        <strain evidence="2">CGMCC 4.7312</strain>
    </source>
</reference>
<reference evidence="2" key="1">
    <citation type="journal article" date="2014" name="Int. J. Syst. Evol. Microbiol.">
        <title>Complete genome sequence of Corynebacterium casei LMG S-19264T (=DSM 44701T), isolated from a smear-ripened cheese.</title>
        <authorList>
            <consortium name="US DOE Joint Genome Institute (JGI-PGF)"/>
            <person name="Walter F."/>
            <person name="Albersmeier A."/>
            <person name="Kalinowski J."/>
            <person name="Ruckert C."/>
        </authorList>
    </citation>
    <scope>NUCLEOTIDE SEQUENCE</scope>
    <source>
        <strain evidence="2">CGMCC 4.7312</strain>
    </source>
</reference>
<dbReference type="Proteomes" id="UP000608890">
    <property type="component" value="Unassembled WGS sequence"/>
</dbReference>
<gene>
    <name evidence="2" type="ORF">GCM10011608_23600</name>
</gene>
<keyword evidence="3" id="KW-1185">Reference proteome</keyword>
<dbReference type="EMBL" id="BMNB01000009">
    <property type="protein sequence ID" value="GGM38203.1"/>
    <property type="molecule type" value="Genomic_DNA"/>
</dbReference>
<sequence length="124" mass="13178">MYRNGGLSLVAASVMAFSSRRSAESVPCWLWSRVSCFGRPAVAGSGQRPEAGTKKPLTQEGPPCCGAFSASARPGKKQEDSGHVGSVPPPAARPPPTIRRRRLTPLAEWLGRPHYPAQSPTCVP</sequence>
<feature type="region of interest" description="Disordered" evidence="1">
    <location>
        <begin position="42"/>
        <end position="124"/>
    </location>
</feature>
<name>A0A917TUI1_9ACTN</name>
<accession>A0A917TUI1</accession>
<evidence type="ECO:0000313" key="2">
    <source>
        <dbReference type="EMBL" id="GGM38203.1"/>
    </source>
</evidence>
<feature type="compositionally biased region" description="Pro residues" evidence="1">
    <location>
        <begin position="87"/>
        <end position="97"/>
    </location>
</feature>
<comment type="caution">
    <text evidence="2">The sequence shown here is derived from an EMBL/GenBank/DDBJ whole genome shotgun (WGS) entry which is preliminary data.</text>
</comment>